<evidence type="ECO:0000313" key="1">
    <source>
        <dbReference type="EMBL" id="KAK9907465.1"/>
    </source>
</evidence>
<keyword evidence="2" id="KW-1185">Reference proteome</keyword>
<evidence type="ECO:0008006" key="3">
    <source>
        <dbReference type="Google" id="ProtNLM"/>
    </source>
</evidence>
<evidence type="ECO:0000313" key="2">
    <source>
        <dbReference type="Proteomes" id="UP001491310"/>
    </source>
</evidence>
<protein>
    <recommendedName>
        <fullName evidence="3">P-loop containing nucleoside triphosphate hydrolase protein</fullName>
    </recommendedName>
</protein>
<name>A0ABR2YKS2_9CHLO</name>
<dbReference type="Pfam" id="PF13671">
    <property type="entry name" value="AAA_33"/>
    <property type="match status" value="1"/>
</dbReference>
<proteinExistence type="predicted"/>
<comment type="caution">
    <text evidence="1">The sequence shown here is derived from an EMBL/GenBank/DDBJ whole genome shotgun (WGS) entry which is preliminary data.</text>
</comment>
<dbReference type="Gene3D" id="3.40.50.300">
    <property type="entry name" value="P-loop containing nucleotide triphosphate hydrolases"/>
    <property type="match status" value="1"/>
</dbReference>
<dbReference type="InterPro" id="IPR027417">
    <property type="entry name" value="P-loop_NTPase"/>
</dbReference>
<dbReference type="PANTHER" id="PTHR37807:SF3">
    <property type="entry name" value="OS07G0160300 PROTEIN"/>
    <property type="match status" value="1"/>
</dbReference>
<dbReference type="EMBL" id="JALJOT010000009">
    <property type="protein sequence ID" value="KAK9907465.1"/>
    <property type="molecule type" value="Genomic_DNA"/>
</dbReference>
<dbReference type="PANTHER" id="PTHR37807">
    <property type="entry name" value="OS07G0160300 PROTEIN"/>
    <property type="match status" value="1"/>
</dbReference>
<organism evidence="1 2">
    <name type="scientific">Coccomyxa subellipsoidea</name>
    <dbReference type="NCBI Taxonomy" id="248742"/>
    <lineage>
        <taxon>Eukaryota</taxon>
        <taxon>Viridiplantae</taxon>
        <taxon>Chlorophyta</taxon>
        <taxon>core chlorophytes</taxon>
        <taxon>Trebouxiophyceae</taxon>
        <taxon>Trebouxiophyceae incertae sedis</taxon>
        <taxon>Coccomyxaceae</taxon>
        <taxon>Coccomyxa</taxon>
    </lineage>
</organism>
<sequence length="186" mass="20491">MHICIIDKDDARDCLTSLQTPTTTAQVLPKANDGVDLNALSYEIMWRYAKTQLLCRNSVIVDCPLARRELFQQGRCLAAQASAVVVVVECIASNAAVWQARLEARASVEAETEKGHKPNSWADLRALLERYNGCDRWSTDGTSEIEHYIQVDTTTGQSQPEITAGLIDALSSKGLLPQVDCVRKIS</sequence>
<gene>
    <name evidence="1" type="ORF">WJX75_004136</name>
</gene>
<accession>A0ABR2YKS2</accession>
<dbReference type="Proteomes" id="UP001491310">
    <property type="component" value="Unassembled WGS sequence"/>
</dbReference>
<reference evidence="1 2" key="1">
    <citation type="journal article" date="2024" name="Nat. Commun.">
        <title>Phylogenomics reveals the evolutionary origins of lichenization in chlorophyte algae.</title>
        <authorList>
            <person name="Puginier C."/>
            <person name="Libourel C."/>
            <person name="Otte J."/>
            <person name="Skaloud P."/>
            <person name="Haon M."/>
            <person name="Grisel S."/>
            <person name="Petersen M."/>
            <person name="Berrin J.G."/>
            <person name="Delaux P.M."/>
            <person name="Dal Grande F."/>
            <person name="Keller J."/>
        </authorList>
    </citation>
    <scope>NUCLEOTIDE SEQUENCE [LARGE SCALE GENOMIC DNA]</scope>
    <source>
        <strain evidence="1 2">SAG 216-7</strain>
    </source>
</reference>